<evidence type="ECO:0000256" key="2">
    <source>
        <dbReference type="ARBA" id="ARBA00012438"/>
    </source>
</evidence>
<dbReference type="InterPro" id="IPR005467">
    <property type="entry name" value="His_kinase_dom"/>
</dbReference>
<keyword evidence="6" id="KW-0902">Two-component regulatory system</keyword>
<dbReference type="SMART" id="SM00388">
    <property type="entry name" value="HisKA"/>
    <property type="match status" value="2"/>
</dbReference>
<reference evidence="8 9" key="1">
    <citation type="journal article" date="2016" name="Nat. Commun.">
        <title>Thousands of microbial genomes shed light on interconnected biogeochemical processes in an aquifer system.</title>
        <authorList>
            <person name="Anantharaman K."/>
            <person name="Brown C.T."/>
            <person name="Hug L.A."/>
            <person name="Sharon I."/>
            <person name="Castelle C.J."/>
            <person name="Probst A.J."/>
            <person name="Thomas B.C."/>
            <person name="Singh A."/>
            <person name="Wilkins M.J."/>
            <person name="Karaoz U."/>
            <person name="Brodie E.L."/>
            <person name="Williams K.H."/>
            <person name="Hubbard S.S."/>
            <person name="Banfield J.F."/>
        </authorList>
    </citation>
    <scope>NUCLEOTIDE SEQUENCE [LARGE SCALE GENOMIC DNA]</scope>
</reference>
<feature type="domain" description="Histidine kinase" evidence="7">
    <location>
        <begin position="275"/>
        <end position="516"/>
    </location>
</feature>
<evidence type="ECO:0000256" key="4">
    <source>
        <dbReference type="ARBA" id="ARBA00022679"/>
    </source>
</evidence>
<comment type="catalytic activity">
    <reaction evidence="1">
        <text>ATP + protein L-histidine = ADP + protein N-phospho-L-histidine.</text>
        <dbReference type="EC" id="2.7.13.3"/>
    </reaction>
</comment>
<dbReference type="PROSITE" id="PS50109">
    <property type="entry name" value="HIS_KIN"/>
    <property type="match status" value="2"/>
</dbReference>
<keyword evidence="4" id="KW-0808">Transferase</keyword>
<feature type="domain" description="Histidine kinase" evidence="7">
    <location>
        <begin position="23"/>
        <end position="243"/>
    </location>
</feature>
<dbReference type="FunFam" id="3.30.565.10:FF:000006">
    <property type="entry name" value="Sensor histidine kinase WalK"/>
    <property type="match status" value="1"/>
</dbReference>
<evidence type="ECO:0000313" key="8">
    <source>
        <dbReference type="EMBL" id="OGY49849.1"/>
    </source>
</evidence>
<evidence type="ECO:0000256" key="3">
    <source>
        <dbReference type="ARBA" id="ARBA00022553"/>
    </source>
</evidence>
<dbReference type="InterPro" id="IPR036097">
    <property type="entry name" value="HisK_dim/P_sf"/>
</dbReference>
<dbReference type="CDD" id="cd00082">
    <property type="entry name" value="HisKA"/>
    <property type="match status" value="2"/>
</dbReference>
<dbReference type="CDD" id="cd00075">
    <property type="entry name" value="HATPase"/>
    <property type="match status" value="1"/>
</dbReference>
<evidence type="ECO:0000256" key="6">
    <source>
        <dbReference type="ARBA" id="ARBA00023012"/>
    </source>
</evidence>
<dbReference type="EC" id="2.7.13.3" evidence="2"/>
<dbReference type="EMBL" id="MHIL01000039">
    <property type="protein sequence ID" value="OGY49849.1"/>
    <property type="molecule type" value="Genomic_DNA"/>
</dbReference>
<dbReference type="InterPro" id="IPR004358">
    <property type="entry name" value="Sig_transdc_His_kin-like_C"/>
</dbReference>
<evidence type="ECO:0000259" key="7">
    <source>
        <dbReference type="PROSITE" id="PS50109"/>
    </source>
</evidence>
<dbReference type="PANTHER" id="PTHR43711:SF31">
    <property type="entry name" value="HISTIDINE KINASE"/>
    <property type="match status" value="1"/>
</dbReference>
<dbReference type="STRING" id="1797542.A3J59_01770"/>
<dbReference type="SUPFAM" id="SSF55874">
    <property type="entry name" value="ATPase domain of HSP90 chaperone/DNA topoisomerase II/histidine kinase"/>
    <property type="match status" value="2"/>
</dbReference>
<proteinExistence type="predicted"/>
<keyword evidence="3" id="KW-0597">Phosphoprotein</keyword>
<evidence type="ECO:0000256" key="1">
    <source>
        <dbReference type="ARBA" id="ARBA00000085"/>
    </source>
</evidence>
<dbReference type="AlphaFoldDB" id="A0A1G1YC35"/>
<dbReference type="InterPro" id="IPR003661">
    <property type="entry name" value="HisK_dim/P_dom"/>
</dbReference>
<keyword evidence="5" id="KW-0418">Kinase</keyword>
<evidence type="ECO:0000313" key="9">
    <source>
        <dbReference type="Proteomes" id="UP000177310"/>
    </source>
</evidence>
<dbReference type="InterPro" id="IPR050736">
    <property type="entry name" value="Sensor_HK_Regulatory"/>
</dbReference>
<comment type="caution">
    <text evidence="8">The sequence shown here is derived from an EMBL/GenBank/DDBJ whole genome shotgun (WGS) entry which is preliminary data.</text>
</comment>
<dbReference type="Gene3D" id="3.30.565.10">
    <property type="entry name" value="Histidine kinase-like ATPase, C-terminal domain"/>
    <property type="match status" value="2"/>
</dbReference>
<protein>
    <recommendedName>
        <fullName evidence="2">histidine kinase</fullName>
        <ecNumber evidence="2">2.7.13.3</ecNumber>
    </recommendedName>
</protein>
<dbReference type="SUPFAM" id="SSF47384">
    <property type="entry name" value="Homodimeric domain of signal transducing histidine kinase"/>
    <property type="match status" value="2"/>
</dbReference>
<dbReference type="SMART" id="SM00387">
    <property type="entry name" value="HATPase_c"/>
    <property type="match status" value="2"/>
</dbReference>
<gene>
    <name evidence="8" type="ORF">A3J59_01770</name>
</gene>
<dbReference type="InterPro" id="IPR036890">
    <property type="entry name" value="HATPase_C_sf"/>
</dbReference>
<dbReference type="InterPro" id="IPR003594">
    <property type="entry name" value="HATPase_dom"/>
</dbReference>
<dbReference type="GO" id="GO:0000155">
    <property type="term" value="F:phosphorelay sensor kinase activity"/>
    <property type="evidence" value="ECO:0007669"/>
    <property type="project" value="InterPro"/>
</dbReference>
<accession>A0A1G1YC35</accession>
<evidence type="ECO:0000256" key="5">
    <source>
        <dbReference type="ARBA" id="ARBA00022777"/>
    </source>
</evidence>
<dbReference type="Gene3D" id="1.10.287.130">
    <property type="match status" value="2"/>
</dbReference>
<dbReference type="Proteomes" id="UP000177310">
    <property type="component" value="Unassembled WGS sequence"/>
</dbReference>
<dbReference type="PANTHER" id="PTHR43711">
    <property type="entry name" value="TWO-COMPONENT HISTIDINE KINASE"/>
    <property type="match status" value="1"/>
</dbReference>
<dbReference type="Pfam" id="PF02518">
    <property type="entry name" value="HATPase_c"/>
    <property type="match status" value="2"/>
</dbReference>
<organism evidence="8 9">
    <name type="scientific">Candidatus Buchananbacteria bacterium RIFCSPHIGHO2_02_FULL_56_16</name>
    <dbReference type="NCBI Taxonomy" id="1797542"/>
    <lineage>
        <taxon>Bacteria</taxon>
        <taxon>Candidatus Buchananiibacteriota</taxon>
    </lineage>
</organism>
<name>A0A1G1YC35_9BACT</name>
<dbReference type="Pfam" id="PF00512">
    <property type="entry name" value="HisKA"/>
    <property type="match status" value="2"/>
</dbReference>
<dbReference type="PRINTS" id="PR00344">
    <property type="entry name" value="BCTRLSENSOR"/>
</dbReference>
<sequence length="516" mass="56336">MPKQKIGQSLPATSDIKSDFITIASHQLRTPIAGIRWSLDTLLDGKADKLSTKQYELVTAAYASNNFLVKAVNDLLRAARLEERGVSLTPRPTDLKALVTDVIKRNRTFIAANNCAVTLQLPPRVPKAYVDPLHVKPIIEGIIDNAIKYSRGDGRIKVSLRTAGNRYLVIAISDRGIGIPADQQRSVFSRFFRGRNAMKTQTEGLGLDLYIAKRVIEASGGKITFRSAERNGSTFYLSLPLQKPVAGGSPPAAPPVARAVATGDALKQEQEFVNITVHELKAPLGATKWSLEMLKNQTVGPLNRQQFELIDHVYRGNERLLMLVKDLLDLAKLHSGRFDVSPKPISIEPIIRDVVTSFQPEAAKKEITLTVSLPASLPRVGIDSIRIAQAITNIVSNAMKYTPARGTITVTVERRTGRALAAQNRRIPTAALAHTKNQHGYLVVSVTDTGIGISKAEQQKLFTRFFRGKGVLKSNTEGTGLGLYITKTIVELHGGDIWFTSRPGGGSAFFVSLPVV</sequence>